<feature type="transmembrane region" description="Helical" evidence="4">
    <location>
        <begin position="40"/>
        <end position="70"/>
    </location>
</feature>
<sequence>MSMRKPLQKPPGYRETGIPIQRPPQSPFYPEKNNSRKRSFCCCCCCYFFIILIFLILLFIAVGAILYLWFDPKLPIFHLKSLEFTKFNVTDSPNGPTLNAQATVSVELKNPNKQLKIIYGKTNIELKDEDGVTLGNENIPGFVQGTKNVTVVKFDINMNELLYSENVAKVRDGLKNKSLKVSADVGTGFGIGFSGWKSETIGVRVSCGGLSLKQMENGTSPKCQITVLNRIHLD</sequence>
<dbReference type="PANTHER" id="PTHR31234:SF35">
    <property type="entry name" value="LATE EMBRYOGENESIS ABUNDANT (LEA) HYDROXYPROLINE-RICH GLYCOPROTEIN FAMILY"/>
    <property type="match status" value="1"/>
</dbReference>
<dbReference type="InterPro" id="IPR044839">
    <property type="entry name" value="NDR1-like"/>
</dbReference>
<keyword evidence="4" id="KW-0812">Transmembrane</keyword>
<dbReference type="AlphaFoldDB" id="A0A1U7XQ84"/>
<keyword evidence="4" id="KW-1133">Transmembrane helix</keyword>
<evidence type="ECO:0000313" key="5">
    <source>
        <dbReference type="Proteomes" id="UP000189701"/>
    </source>
</evidence>
<dbReference type="eggNOG" id="ENOG502RXF8">
    <property type="taxonomic scope" value="Eukaryota"/>
</dbReference>
<dbReference type="GeneID" id="104236436"/>
<dbReference type="GO" id="GO:0098542">
    <property type="term" value="P:defense response to other organism"/>
    <property type="evidence" value="ECO:0007669"/>
    <property type="project" value="InterPro"/>
</dbReference>
<evidence type="ECO:0000256" key="1">
    <source>
        <dbReference type="ARBA" id="ARBA00004370"/>
    </source>
</evidence>
<dbReference type="RefSeq" id="XP_009788660.1">
    <property type="nucleotide sequence ID" value="XM_009790358.1"/>
</dbReference>
<evidence type="ECO:0000256" key="2">
    <source>
        <dbReference type="ARBA" id="ARBA00023136"/>
    </source>
</evidence>
<dbReference type="RefSeq" id="XP_009788668.1">
    <property type="nucleotide sequence ID" value="XM_009790366.1"/>
</dbReference>
<dbReference type="STRING" id="4096.A0A1U7XQ84"/>
<comment type="subcellular location">
    <subcellularLocation>
        <location evidence="1">Membrane</location>
    </subcellularLocation>
</comment>
<dbReference type="GO" id="GO:0005886">
    <property type="term" value="C:plasma membrane"/>
    <property type="evidence" value="ECO:0007669"/>
    <property type="project" value="TreeGrafter"/>
</dbReference>
<dbReference type="PANTHER" id="PTHR31234">
    <property type="entry name" value="LATE EMBRYOGENESIS ABUNDANT (LEA) HYDROXYPROLINE-RICH GLYCOPROTEIN FAMILY"/>
    <property type="match status" value="1"/>
</dbReference>
<protein>
    <submittedName>
        <fullName evidence="6 7">Uncharacterized protein LOC104236436</fullName>
    </submittedName>
</protein>
<feature type="region of interest" description="Disordered" evidence="3">
    <location>
        <begin position="1"/>
        <end position="25"/>
    </location>
</feature>
<evidence type="ECO:0000256" key="3">
    <source>
        <dbReference type="SAM" id="MobiDB-lite"/>
    </source>
</evidence>
<evidence type="ECO:0000313" key="7">
    <source>
        <dbReference type="RefSeq" id="XP_009788668.1"/>
    </source>
</evidence>
<proteinExistence type="predicted"/>
<organism evidence="5 6">
    <name type="scientific">Nicotiana sylvestris</name>
    <name type="common">Wood tobacco</name>
    <name type="synonym">South American tobacco</name>
    <dbReference type="NCBI Taxonomy" id="4096"/>
    <lineage>
        <taxon>Eukaryota</taxon>
        <taxon>Viridiplantae</taxon>
        <taxon>Streptophyta</taxon>
        <taxon>Embryophyta</taxon>
        <taxon>Tracheophyta</taxon>
        <taxon>Spermatophyta</taxon>
        <taxon>Magnoliopsida</taxon>
        <taxon>eudicotyledons</taxon>
        <taxon>Gunneridae</taxon>
        <taxon>Pentapetalae</taxon>
        <taxon>asterids</taxon>
        <taxon>lamiids</taxon>
        <taxon>Solanales</taxon>
        <taxon>Solanaceae</taxon>
        <taxon>Nicotianoideae</taxon>
        <taxon>Nicotianeae</taxon>
        <taxon>Nicotiana</taxon>
    </lineage>
</organism>
<gene>
    <name evidence="6 7" type="primary">LOC104236436</name>
</gene>
<dbReference type="Proteomes" id="UP000189701">
    <property type="component" value="Unplaced"/>
</dbReference>
<dbReference type="KEGG" id="nsy:104236436"/>
<name>A0A1U7XQ84_NICSY</name>
<evidence type="ECO:0000256" key="4">
    <source>
        <dbReference type="SAM" id="Phobius"/>
    </source>
</evidence>
<reference evidence="6 7" key="2">
    <citation type="submission" date="2025-04" db="UniProtKB">
        <authorList>
            <consortium name="RefSeq"/>
        </authorList>
    </citation>
    <scope>IDENTIFICATION</scope>
    <source>
        <tissue evidence="6 7">Leaf</tissue>
    </source>
</reference>
<keyword evidence="5" id="KW-1185">Reference proteome</keyword>
<evidence type="ECO:0000313" key="6">
    <source>
        <dbReference type="RefSeq" id="XP_009788660.1"/>
    </source>
</evidence>
<accession>A0A1U7XQ84</accession>
<dbReference type="OrthoDB" id="777695at2759"/>
<keyword evidence="2 4" id="KW-0472">Membrane</keyword>
<reference evidence="5" key="1">
    <citation type="journal article" date="2013" name="Genome Biol.">
        <title>Reference genomes and transcriptomes of Nicotiana sylvestris and Nicotiana tomentosiformis.</title>
        <authorList>
            <person name="Sierro N."/>
            <person name="Battey J.N."/>
            <person name="Ouadi S."/>
            <person name="Bovet L."/>
            <person name="Goepfert S."/>
            <person name="Bakaher N."/>
            <person name="Peitsch M.C."/>
            <person name="Ivanov N.V."/>
        </authorList>
    </citation>
    <scope>NUCLEOTIDE SEQUENCE [LARGE SCALE GENOMIC DNA]</scope>
</reference>